<dbReference type="SUPFAM" id="SSF141868">
    <property type="entry name" value="EAL domain-like"/>
    <property type="match status" value="1"/>
</dbReference>
<evidence type="ECO:0000259" key="1">
    <source>
        <dbReference type="PROSITE" id="PS50883"/>
    </source>
</evidence>
<sequence length="267" mass="30605">MMKTKVLQKAESLVCRMLSRVKKMCLERELLNCEFVPFIQPIYRHHELVGCEVLLRVKKDGVYHLPGKYLKELETSKVINDVTCELMEKVKVYFTGHMASLPEGFYFSFNICAKQLNVAKVVRAIHHFSEHFKGRAGLVLEIIERGTVEFDEFALDTMDELVQKGIRFAIDDFGSGSSCLKYVEHVGFCMLKIDKSLTVISDGKLVYSSVIDAIKTISHQLQMQVIAEGVETHEQLTLLQDKGIENFQGYHFSRAITMHDFLNNFLK</sequence>
<dbReference type="InterPro" id="IPR035919">
    <property type="entry name" value="EAL_sf"/>
</dbReference>
<dbReference type="InterPro" id="IPR001633">
    <property type="entry name" value="EAL_dom"/>
</dbReference>
<dbReference type="PROSITE" id="PS50883">
    <property type="entry name" value="EAL"/>
    <property type="match status" value="1"/>
</dbReference>
<dbReference type="InterPro" id="IPR050706">
    <property type="entry name" value="Cyclic-di-GMP_PDE-like"/>
</dbReference>
<dbReference type="CDD" id="cd01948">
    <property type="entry name" value="EAL"/>
    <property type="match status" value="1"/>
</dbReference>
<feature type="domain" description="EAL" evidence="1">
    <location>
        <begin position="14"/>
        <end position="267"/>
    </location>
</feature>
<dbReference type="PANTHER" id="PTHR33121">
    <property type="entry name" value="CYCLIC DI-GMP PHOSPHODIESTERASE PDEF"/>
    <property type="match status" value="1"/>
</dbReference>
<organism evidence="2 3">
    <name type="scientific">Kluyvera genomosp. 3</name>
    <dbReference type="NCBI Taxonomy" id="2774055"/>
    <lineage>
        <taxon>Bacteria</taxon>
        <taxon>Pseudomonadati</taxon>
        <taxon>Pseudomonadota</taxon>
        <taxon>Gammaproteobacteria</taxon>
        <taxon>Enterobacterales</taxon>
        <taxon>Enterobacteriaceae</taxon>
        <taxon>Kluyvera</taxon>
    </lineage>
</organism>
<dbReference type="SMART" id="SM00052">
    <property type="entry name" value="EAL"/>
    <property type="match status" value="1"/>
</dbReference>
<name>A0A248KL27_9ENTR</name>
<evidence type="ECO:0000313" key="3">
    <source>
        <dbReference type="Proteomes" id="UP000197098"/>
    </source>
</evidence>
<dbReference type="PANTHER" id="PTHR33121:SF79">
    <property type="entry name" value="CYCLIC DI-GMP PHOSPHODIESTERASE PDED-RELATED"/>
    <property type="match status" value="1"/>
</dbReference>
<dbReference type="AlphaFoldDB" id="A0A248KL27"/>
<accession>A0A248KL27</accession>
<gene>
    <name evidence="2" type="ORF">CEW81_14010</name>
</gene>
<proteinExistence type="predicted"/>
<evidence type="ECO:0000313" key="2">
    <source>
        <dbReference type="EMBL" id="ASG64563.1"/>
    </source>
</evidence>
<dbReference type="Pfam" id="PF00563">
    <property type="entry name" value="EAL"/>
    <property type="match status" value="1"/>
</dbReference>
<dbReference type="Proteomes" id="UP000197098">
    <property type="component" value="Chromosome"/>
</dbReference>
<dbReference type="Gene3D" id="3.20.20.450">
    <property type="entry name" value="EAL domain"/>
    <property type="match status" value="1"/>
</dbReference>
<protein>
    <recommendedName>
        <fullName evidence="1">EAL domain-containing protein</fullName>
    </recommendedName>
</protein>
<dbReference type="EMBL" id="CP022114">
    <property type="protein sequence ID" value="ASG64563.1"/>
    <property type="molecule type" value="Genomic_DNA"/>
</dbReference>
<dbReference type="GO" id="GO:0071111">
    <property type="term" value="F:cyclic-guanylate-specific phosphodiesterase activity"/>
    <property type="evidence" value="ECO:0007669"/>
    <property type="project" value="InterPro"/>
</dbReference>
<reference evidence="2 3" key="1">
    <citation type="submission" date="2017-06" db="EMBL/GenBank/DDBJ databases">
        <title>Origin of plasmid-mediated fosfomycin resistance gene fosA3.</title>
        <authorList>
            <person name="Ito R."/>
            <person name="Pacey M.P."/>
            <person name="Doi Y."/>
        </authorList>
    </citation>
    <scope>NUCLEOTIDE SEQUENCE [LARGE SCALE GENOMIC DNA]</scope>
    <source>
        <strain evidence="2 3">YDC799</strain>
    </source>
</reference>